<organism evidence="1 2">
    <name type="scientific">Spongiibacter thalassae</name>
    <dbReference type="NCBI Taxonomy" id="2721624"/>
    <lineage>
        <taxon>Bacteria</taxon>
        <taxon>Pseudomonadati</taxon>
        <taxon>Pseudomonadota</taxon>
        <taxon>Gammaproteobacteria</taxon>
        <taxon>Cellvibrionales</taxon>
        <taxon>Spongiibacteraceae</taxon>
        <taxon>Spongiibacter</taxon>
    </lineage>
</organism>
<comment type="caution">
    <text evidence="1">The sequence shown here is derived from an EMBL/GenBank/DDBJ whole genome shotgun (WGS) entry which is preliminary data.</text>
</comment>
<reference evidence="1 2" key="1">
    <citation type="submission" date="2020-04" db="EMBL/GenBank/DDBJ databases">
        <authorList>
            <person name="Yoon J."/>
        </authorList>
    </citation>
    <scope>NUCLEOTIDE SEQUENCE [LARGE SCALE GENOMIC DNA]</scope>
    <source>
        <strain evidence="1 2">KMU-166</strain>
    </source>
</reference>
<sequence>MTGCTRFQPHIRPRLFRGMLLSFVGVGGLMLSACGGGGSSTPAPSSDPAQFTGLLKPVASEEEFLSAMEAAYSSDADARNRSEGEAFPVAAAGGSQEDSGTSASYTTTYTQEVDVDEIDVVKYDGEHLYIVPSQQFSCCYATFTSSTTPAGESDGSQAPEQSPQPAIRILATDTAAATATQVATIPLGEGEYVQGLYILPDKDALLTVGTQNLHMGYGVYWFDLWAWQQQNVRVDYYDVSTASAPGKSWSVELEGGFVDSRRVGDTVYVVSRHTPTLDNIHYYPTTEQEYESNRNAFKSLNSEDLIPKLTIRRGADEQTRPLFAPQDCMITNEGRVSDDRSGYQTLTSITAIAIDDPLNPQTLCYNESAAGVYVSSSAIYLSDVRYGEGESLTRIHKFALGSGKPRYRGSAEVGGYLWTGGQRDFRISEHDGRLRVFTTRWTGDDDDRQDHTLYLLEEADTGESLEIVAQLPNNARPAEIGKPNEGLFGVRFVGDRAYAVTFEQIDPLYVIDLSNPRDPFIAGSMDLPGFSDFLHPIGDDLLLGLGTTADRNSQVKLELFDVSDATSPVSRGVALIGSGDSWNWSEAQYNRHAFSYLAGDNRDRFAVPVQSSGRHTDGDYYNIEALYLFEVNNTLDAGAASLDAKGSVQASWPDNPDWYGGYRHRSVIDGDAVYFISGDYVWSALWDTPLQVSGPQ</sequence>
<gene>
    <name evidence="1" type="ORF">HCU74_16620</name>
</gene>
<name>A0ABX1GII0_9GAMM</name>
<dbReference type="PROSITE" id="PS51257">
    <property type="entry name" value="PROKAR_LIPOPROTEIN"/>
    <property type="match status" value="1"/>
</dbReference>
<evidence type="ECO:0008006" key="3">
    <source>
        <dbReference type="Google" id="ProtNLM"/>
    </source>
</evidence>
<evidence type="ECO:0000313" key="1">
    <source>
        <dbReference type="EMBL" id="NKI19034.1"/>
    </source>
</evidence>
<dbReference type="InterPro" id="IPR019198">
    <property type="entry name" value="Beta_propeller_containing"/>
</dbReference>
<dbReference type="Proteomes" id="UP000765845">
    <property type="component" value="Unassembled WGS sequence"/>
</dbReference>
<proteinExistence type="predicted"/>
<protein>
    <recommendedName>
        <fullName evidence="3">Beta propeller domain protein</fullName>
    </recommendedName>
</protein>
<dbReference type="Pfam" id="PF09826">
    <property type="entry name" value="Beta_propel"/>
    <property type="match status" value="1"/>
</dbReference>
<evidence type="ECO:0000313" key="2">
    <source>
        <dbReference type="Proteomes" id="UP000765845"/>
    </source>
</evidence>
<keyword evidence="2" id="KW-1185">Reference proteome</keyword>
<dbReference type="EMBL" id="JAAWWK010000006">
    <property type="protein sequence ID" value="NKI19034.1"/>
    <property type="molecule type" value="Genomic_DNA"/>
</dbReference>
<dbReference type="RefSeq" id="WP_168451538.1">
    <property type="nucleotide sequence ID" value="NZ_JAAWWK010000006.1"/>
</dbReference>
<accession>A0ABX1GII0</accession>